<reference evidence="2" key="1">
    <citation type="submission" date="2016-10" db="EMBL/GenBank/DDBJ databases">
        <authorList>
            <person name="Benchimol M."/>
            <person name="Almeida L.G."/>
            <person name="Vasconcelos A.T."/>
            <person name="Perreira-Neves A."/>
            <person name="Rosa I.A."/>
            <person name="Tasca T."/>
            <person name="Bogo M.R."/>
            <person name="de Souza W."/>
        </authorList>
    </citation>
    <scope>NUCLEOTIDE SEQUENCE [LARGE SCALE GENOMIC DNA]</scope>
    <source>
        <strain evidence="2">K</strain>
    </source>
</reference>
<organism evidence="2 3">
    <name type="scientific">Tritrichomonas foetus</name>
    <dbReference type="NCBI Taxonomy" id="1144522"/>
    <lineage>
        <taxon>Eukaryota</taxon>
        <taxon>Metamonada</taxon>
        <taxon>Parabasalia</taxon>
        <taxon>Tritrichomonadida</taxon>
        <taxon>Tritrichomonadidae</taxon>
        <taxon>Tritrichomonas</taxon>
    </lineage>
</organism>
<comment type="caution">
    <text evidence="2">The sequence shown here is derived from an EMBL/GenBank/DDBJ whole genome shotgun (WGS) entry which is preliminary data.</text>
</comment>
<feature type="compositionally biased region" description="Basic residues" evidence="1">
    <location>
        <begin position="1002"/>
        <end position="1013"/>
    </location>
</feature>
<dbReference type="EMBL" id="MLAK01000660">
    <property type="protein sequence ID" value="OHT08715.1"/>
    <property type="molecule type" value="Genomic_DNA"/>
</dbReference>
<dbReference type="OrthoDB" id="10489355at2759"/>
<feature type="compositionally biased region" description="Polar residues" evidence="1">
    <location>
        <begin position="1122"/>
        <end position="1134"/>
    </location>
</feature>
<evidence type="ECO:0000313" key="2">
    <source>
        <dbReference type="EMBL" id="OHT08715.1"/>
    </source>
</evidence>
<dbReference type="GeneID" id="94826813"/>
<accession>A0A1J4KBW2</accession>
<protein>
    <submittedName>
        <fullName evidence="2">Uncharacterized protein</fullName>
    </submittedName>
</protein>
<feature type="region of interest" description="Disordered" evidence="1">
    <location>
        <begin position="1091"/>
        <end position="1153"/>
    </location>
</feature>
<evidence type="ECO:0000313" key="3">
    <source>
        <dbReference type="Proteomes" id="UP000179807"/>
    </source>
</evidence>
<dbReference type="RefSeq" id="XP_068361851.1">
    <property type="nucleotide sequence ID" value="XM_068492109.1"/>
</dbReference>
<keyword evidence="3" id="KW-1185">Reference proteome</keyword>
<gene>
    <name evidence="2" type="ORF">TRFO_04799</name>
</gene>
<feature type="region of interest" description="Disordered" evidence="1">
    <location>
        <begin position="951"/>
        <end position="1046"/>
    </location>
</feature>
<evidence type="ECO:0000256" key="1">
    <source>
        <dbReference type="SAM" id="MobiDB-lite"/>
    </source>
</evidence>
<feature type="compositionally biased region" description="Pro residues" evidence="1">
    <location>
        <begin position="1105"/>
        <end position="1120"/>
    </location>
</feature>
<dbReference type="SUPFAM" id="SSF101908">
    <property type="entry name" value="Putative isomerase YbhE"/>
    <property type="match status" value="1"/>
</dbReference>
<feature type="compositionally biased region" description="Low complexity" evidence="1">
    <location>
        <begin position="988"/>
        <end position="998"/>
    </location>
</feature>
<proteinExistence type="predicted"/>
<sequence>MWADEKVNKLPSTRSTFSITSTKGNVFFVKPGKAFIYLKNQKRFNKVKSIASMSKKIDRVILSPCGRSSLHLFKDYPLLAYHENREEGKVVAFPLPKSSHERKNDQLPCALDAIAPNGKPILMTPSPEKLPTNPFANFLGKTVPKFSEHVQGFAISEDGSGIAIAIDNQFWVWQQYSENVLGVGFWTNLTSNQRFTINVHSNHPNTTYVNMKHHGFFRFKQSFTLHPVLAPNVPQNSAVSYQDLAVFNNPDEGIGVCCLTAVLPPCKPFDTLRLFISICRFRGSDPIFDRSELSLPVIEGYGGPCIWWSIDCRFAVIAVSQSLVIVTRHLRVIKVLPLDTVFPGDEPLVASVAWSCSGEYFIITSMKGTISAVSRDGKSLRHDLCALDPFTDYDDSFPVIAAADSKDPSYFIIYSDKKYRPLRMDMEVVPRNLEVLISLQFPQKSANDYYDLAVDEIQKNGVSDPYSLVKLLYLTDFFRIFPYQSPLRYLLLTLFEEGAKLSLESGNDIFTFFIIRCILRLTDYDVETYHLVMEMLSYSDKKRDKLLYSIIDDELNRRDYIKSPERSETNIRIYNPTDEDNESLIKATKPHHGRDVDLIPLIKFVKDVIYNNEMSDLHSIDCDMNLFLNILLKLGLFDRAMKLSNHRSITAEPAQIFARIAEMHSNDAAKLYRALVSCISASPEDEVELRAVCVKAIVNILKEQISNSVPTKGKFISSLVSLEEGVDLFVPESFEQLSDFAVILGIGFCAADYKNCQNFFNHKLNMIHEYLREAVHSLFSMLWFVQWRYLAITETARNGRANDATLRLLAFPDFVNTEKAMAQILDVPKTEFSHEIYSLYVGGSKVFEDDPYFPDFAGECSSKITPRTLSRLSSAVLQFGTDEECDIPYSGLLVSTIISHMIPWLRCGIPRALAGFKCEDDVPPELLNFEEFELPKVIPPKMEIDTHAITEVPPDDIPQKDHQSSSSLSYGESPISRPKRRKPRPEPSYDQSSFSSDYSTDRRRKHSKKKRSKPPVQKRPNPTRLLTVDPLSVAPNTSLPTNQNYYNQPQYPYPYQQPVNIPMFAYQQPDVLHNYQPPTQNAFAPIWDFNPADFKKEEPPTNDNNPPPYQPPTQLPPQTPPSTQKVETITSTSDIPKRTTTETQIDPPPQPRPVRPFVIVHSRQKSSENTDPFDISSTSELSDIEPIAPIKRELPVVNPFPLDDGLHKKVEMLLDEVRGIPDAPDLPEMPQFVPPPIYDVPIPKFNNLDEALDKHVQKATKTTTNININSTTNITNNNTNNNTPFSNEPFPNSNFRPNLQTMENSNNKYSYRPPLQTIEPDFRPPLHKVVRDSDDSSVRNQNDQWRPSIVPIKDSNILACQEIPVEQFMAARSQMPRTTLQEINQK</sequence>
<dbReference type="Proteomes" id="UP000179807">
    <property type="component" value="Unassembled WGS sequence"/>
</dbReference>
<dbReference type="VEuPathDB" id="TrichDB:TRFO_04799"/>
<name>A0A1J4KBW2_9EUKA</name>